<keyword evidence="9" id="KW-0472">Membrane</keyword>
<keyword evidence="4" id="KW-0547">Nucleotide-binding</keyword>
<evidence type="ECO:0000256" key="4">
    <source>
        <dbReference type="ARBA" id="ARBA00022741"/>
    </source>
</evidence>
<sequence length="271" mass="30905">MTDETISSVSLSTNTEEKRSTLKLDTIRKIESDIQKQWSDKKCFQVDAPTEWTHNKDKYFVTFPYPYVNGRLHLGHTFSLSKCEFAVGYQRLKGKHCLFPFAFHATAYTLQRIEAFTYPEYSFVEGFIRTEIALSDLFLIISAALDLARAILYIPQLNTLTCGIYLFIASMSILLSADLWILYQLGRMEKDDPYNLTFRCRNACRNIVKFLFRLFSAFAALFYIIGSILYLPEYDKNASDQDNVGALYEAGAGSFFVSAIMGLLDACIGDL</sequence>
<accession>A0A815LAQ7</accession>
<dbReference type="Gene3D" id="3.40.50.620">
    <property type="entry name" value="HUPs"/>
    <property type="match status" value="1"/>
</dbReference>
<protein>
    <recommendedName>
        <fullName evidence="2">leucine--tRNA ligase</fullName>
        <ecNumber evidence="2">6.1.1.4</ecNumber>
    </recommendedName>
    <alternativeName>
        <fullName evidence="8">Leucyl-tRNA synthetase</fullName>
    </alternativeName>
</protein>
<keyword evidence="7" id="KW-0030">Aminoacyl-tRNA synthetase</keyword>
<feature type="transmembrane region" description="Helical" evidence="9">
    <location>
        <begin position="132"/>
        <end position="152"/>
    </location>
</feature>
<dbReference type="Proteomes" id="UP000663891">
    <property type="component" value="Unassembled WGS sequence"/>
</dbReference>
<evidence type="ECO:0000256" key="7">
    <source>
        <dbReference type="ARBA" id="ARBA00023146"/>
    </source>
</evidence>
<reference evidence="11" key="1">
    <citation type="submission" date="2021-02" db="EMBL/GenBank/DDBJ databases">
        <authorList>
            <person name="Nowell W R."/>
        </authorList>
    </citation>
    <scope>NUCLEOTIDE SEQUENCE</scope>
</reference>
<dbReference type="InterPro" id="IPR001412">
    <property type="entry name" value="aa-tRNA-synth_I_CS"/>
</dbReference>
<dbReference type="InterPro" id="IPR014729">
    <property type="entry name" value="Rossmann-like_a/b/a_fold"/>
</dbReference>
<name>A0A815LAQ7_9BILA</name>
<comment type="caution">
    <text evidence="11">The sequence shown here is derived from an EMBL/GenBank/DDBJ whole genome shotgun (WGS) entry which is preliminary data.</text>
</comment>
<evidence type="ECO:0000256" key="9">
    <source>
        <dbReference type="SAM" id="Phobius"/>
    </source>
</evidence>
<keyword evidence="5" id="KW-0067">ATP-binding</keyword>
<dbReference type="SUPFAM" id="SSF52374">
    <property type="entry name" value="Nucleotidylyl transferase"/>
    <property type="match status" value="1"/>
</dbReference>
<evidence type="ECO:0000259" key="10">
    <source>
        <dbReference type="Pfam" id="PF00133"/>
    </source>
</evidence>
<gene>
    <name evidence="11" type="ORF">VCS650_LOCUS36673</name>
</gene>
<dbReference type="PANTHER" id="PTHR45794:SF1">
    <property type="entry name" value="LEUCINE--TRNA LIGASE, CYTOPLASMIC"/>
    <property type="match status" value="1"/>
</dbReference>
<dbReference type="EMBL" id="CAJNON010000920">
    <property type="protein sequence ID" value="CAF1404116.1"/>
    <property type="molecule type" value="Genomic_DNA"/>
</dbReference>
<evidence type="ECO:0000256" key="5">
    <source>
        <dbReference type="ARBA" id="ARBA00022840"/>
    </source>
</evidence>
<evidence type="ECO:0000256" key="3">
    <source>
        <dbReference type="ARBA" id="ARBA00022598"/>
    </source>
</evidence>
<feature type="transmembrane region" description="Helical" evidence="9">
    <location>
        <begin position="164"/>
        <end position="183"/>
    </location>
</feature>
<keyword evidence="9" id="KW-0812">Transmembrane</keyword>
<dbReference type="GO" id="GO:0005524">
    <property type="term" value="F:ATP binding"/>
    <property type="evidence" value="ECO:0007669"/>
    <property type="project" value="UniProtKB-KW"/>
</dbReference>
<feature type="transmembrane region" description="Helical" evidence="9">
    <location>
        <begin position="250"/>
        <end position="268"/>
    </location>
</feature>
<feature type="transmembrane region" description="Helical" evidence="9">
    <location>
        <begin position="210"/>
        <end position="230"/>
    </location>
</feature>
<evidence type="ECO:0000256" key="1">
    <source>
        <dbReference type="ARBA" id="ARBA00005594"/>
    </source>
</evidence>
<dbReference type="InterPro" id="IPR002300">
    <property type="entry name" value="aa-tRNA-synth_Ia"/>
</dbReference>
<evidence type="ECO:0000313" key="11">
    <source>
        <dbReference type="EMBL" id="CAF1404116.1"/>
    </source>
</evidence>
<feature type="domain" description="Aminoacyl-tRNA synthetase class Ia" evidence="10">
    <location>
        <begin position="34"/>
        <end position="102"/>
    </location>
</feature>
<keyword evidence="3" id="KW-0436">Ligase</keyword>
<comment type="similarity">
    <text evidence="1">Belongs to the class-I aminoacyl-tRNA synthetase family.</text>
</comment>
<dbReference type="PANTHER" id="PTHR45794">
    <property type="entry name" value="LEUCYL-TRNA SYNTHETASE"/>
    <property type="match status" value="1"/>
</dbReference>
<dbReference type="GO" id="GO:0006429">
    <property type="term" value="P:leucyl-tRNA aminoacylation"/>
    <property type="evidence" value="ECO:0007669"/>
    <property type="project" value="InterPro"/>
</dbReference>
<evidence type="ECO:0000313" key="12">
    <source>
        <dbReference type="Proteomes" id="UP000663891"/>
    </source>
</evidence>
<keyword evidence="9" id="KW-1133">Transmembrane helix</keyword>
<dbReference type="InterPro" id="IPR004493">
    <property type="entry name" value="Leu-tRNA-synth_Ia_arc/euk"/>
</dbReference>
<dbReference type="GO" id="GO:0004823">
    <property type="term" value="F:leucine-tRNA ligase activity"/>
    <property type="evidence" value="ECO:0007669"/>
    <property type="project" value="UniProtKB-EC"/>
</dbReference>
<keyword evidence="6" id="KW-0648">Protein biosynthesis</keyword>
<dbReference type="OrthoDB" id="10249672at2759"/>
<dbReference type="PROSITE" id="PS00178">
    <property type="entry name" value="AA_TRNA_LIGASE_I"/>
    <property type="match status" value="1"/>
</dbReference>
<evidence type="ECO:0000256" key="6">
    <source>
        <dbReference type="ARBA" id="ARBA00022917"/>
    </source>
</evidence>
<dbReference type="Pfam" id="PF00133">
    <property type="entry name" value="tRNA-synt_1"/>
    <property type="match status" value="1"/>
</dbReference>
<dbReference type="AlphaFoldDB" id="A0A815LAQ7"/>
<dbReference type="EC" id="6.1.1.4" evidence="2"/>
<evidence type="ECO:0000256" key="2">
    <source>
        <dbReference type="ARBA" id="ARBA00013164"/>
    </source>
</evidence>
<organism evidence="11 12">
    <name type="scientific">Adineta steineri</name>
    <dbReference type="NCBI Taxonomy" id="433720"/>
    <lineage>
        <taxon>Eukaryota</taxon>
        <taxon>Metazoa</taxon>
        <taxon>Spiralia</taxon>
        <taxon>Gnathifera</taxon>
        <taxon>Rotifera</taxon>
        <taxon>Eurotatoria</taxon>
        <taxon>Bdelloidea</taxon>
        <taxon>Adinetida</taxon>
        <taxon>Adinetidae</taxon>
        <taxon>Adineta</taxon>
    </lineage>
</organism>
<proteinExistence type="inferred from homology"/>
<evidence type="ECO:0000256" key="8">
    <source>
        <dbReference type="ARBA" id="ARBA00030520"/>
    </source>
</evidence>